<comment type="caution">
    <text evidence="1">The sequence shown here is derived from an EMBL/GenBank/DDBJ whole genome shotgun (WGS) entry which is preliminary data.</text>
</comment>
<dbReference type="Proteomes" id="UP000561181">
    <property type="component" value="Unassembled WGS sequence"/>
</dbReference>
<dbReference type="Gene3D" id="2.40.30.100">
    <property type="entry name" value="AF2212/PG0164-like"/>
    <property type="match status" value="1"/>
</dbReference>
<evidence type="ECO:0000313" key="1">
    <source>
        <dbReference type="EMBL" id="NMW32138.1"/>
    </source>
</evidence>
<dbReference type="InterPro" id="IPR015018">
    <property type="entry name" value="DUF1905"/>
</dbReference>
<sequence>MAERLQCTLPLTRWAGDRGTYHLVTLTGAEAETVAMHAMMEKLELGTKRGFGSVKVLVRIGDTEWKSSVFPQSKSVPSSSKAVGQREREWVLLISKKVMRLEDLAEGDDVSLALELL</sequence>
<name>A0A848QSQ3_9SPHN</name>
<gene>
    <name evidence="1" type="ORF">HKD42_08705</name>
</gene>
<evidence type="ECO:0000313" key="2">
    <source>
        <dbReference type="Proteomes" id="UP000561181"/>
    </source>
</evidence>
<protein>
    <submittedName>
        <fullName evidence="1">DUF1905 domain-containing protein</fullName>
    </submittedName>
</protein>
<dbReference type="SUPFAM" id="SSF141694">
    <property type="entry name" value="AF2212/PG0164-like"/>
    <property type="match status" value="1"/>
</dbReference>
<dbReference type="Pfam" id="PF08922">
    <property type="entry name" value="DUF1905"/>
    <property type="match status" value="1"/>
</dbReference>
<organism evidence="1 2">
    <name type="scientific">Pontixanthobacter rizhaonensis</name>
    <dbReference type="NCBI Taxonomy" id="2730337"/>
    <lineage>
        <taxon>Bacteria</taxon>
        <taxon>Pseudomonadati</taxon>
        <taxon>Pseudomonadota</taxon>
        <taxon>Alphaproteobacteria</taxon>
        <taxon>Sphingomonadales</taxon>
        <taxon>Erythrobacteraceae</taxon>
        <taxon>Pontixanthobacter</taxon>
    </lineage>
</organism>
<keyword evidence="2" id="KW-1185">Reference proteome</keyword>
<accession>A0A848QSQ3</accession>
<dbReference type="InterPro" id="IPR037079">
    <property type="entry name" value="AF2212/PG0164-like_sf"/>
</dbReference>
<dbReference type="AlphaFoldDB" id="A0A848QSQ3"/>
<reference evidence="1 2" key="1">
    <citation type="submission" date="2020-04" db="EMBL/GenBank/DDBJ databases">
        <authorList>
            <person name="Liu A."/>
        </authorList>
    </citation>
    <scope>NUCLEOTIDE SEQUENCE [LARGE SCALE GENOMIC DNA]</scope>
    <source>
        <strain evidence="1 2">RZ02</strain>
    </source>
</reference>
<dbReference type="EMBL" id="JABCRE010000003">
    <property type="protein sequence ID" value="NMW32138.1"/>
    <property type="molecule type" value="Genomic_DNA"/>
</dbReference>
<proteinExistence type="predicted"/>
<dbReference type="RefSeq" id="WP_170012518.1">
    <property type="nucleotide sequence ID" value="NZ_JABCRE010000003.1"/>
</dbReference>